<dbReference type="InterPro" id="IPR001387">
    <property type="entry name" value="Cro/C1-type_HTH"/>
</dbReference>
<dbReference type="SMART" id="SM00028">
    <property type="entry name" value="TPR"/>
    <property type="match status" value="3"/>
</dbReference>
<dbReference type="PANTHER" id="PTHR37038">
    <property type="entry name" value="TRANSCRIPTIONAL REGULATOR-RELATED"/>
    <property type="match status" value="1"/>
</dbReference>
<reference evidence="1 2" key="1">
    <citation type="journal article" date="2015" name="Genome Announc.">
        <title>Complete genome sequences for 35 biothreat assay-relevant bacillus species.</title>
        <authorList>
            <person name="Johnson S.L."/>
            <person name="Daligault H.E."/>
            <person name="Davenport K.W."/>
            <person name="Jaissle J."/>
            <person name="Frey K.G."/>
            <person name="Ladner J.T."/>
            <person name="Broomall S.M."/>
            <person name="Bishop-Lilly K.A."/>
            <person name="Bruce D.C."/>
            <person name="Gibbons H.S."/>
            <person name="Coyne S.R."/>
            <person name="Lo C.C."/>
            <person name="Meincke L."/>
            <person name="Munk A.C."/>
            <person name="Koroleva G.I."/>
            <person name="Rosenzweig C.N."/>
            <person name="Palacios G.F."/>
            <person name="Redden C.L."/>
            <person name="Minogue T.D."/>
            <person name="Chain P.S."/>
        </authorList>
    </citation>
    <scope>NUCLEOTIDE SEQUENCE [LARGE SCALE GENOMIC DNA]</scope>
    <source>
        <strain evidence="2">ATCC 14581 / DSM 32 / JCM 2506 / NBRC 15308 / NCIMB 9376 / NCTC 10342 / NRRL B-14308 / VKM B-512</strain>
    </source>
</reference>
<dbReference type="Proteomes" id="UP000031829">
    <property type="component" value="Chromosome"/>
</dbReference>
<evidence type="ECO:0000313" key="2">
    <source>
        <dbReference type="Proteomes" id="UP000031829"/>
    </source>
</evidence>
<dbReference type="Pfam" id="PF18768">
    <property type="entry name" value="RNPP_C"/>
    <property type="match status" value="1"/>
</dbReference>
<dbReference type="InterPro" id="IPR010982">
    <property type="entry name" value="Lambda_DNA-bd_dom_sf"/>
</dbReference>
<dbReference type="HOGENOM" id="CLU_053304_1_0_9"/>
<dbReference type="GeneID" id="93642277"/>
<dbReference type="InterPro" id="IPR019734">
    <property type="entry name" value="TPR_rpt"/>
</dbReference>
<sequence length="291" mass="34159">MREYRIGSVMRDLRKMAGLTQQELSRDICTQAQISKIENGEEYPSSITLYKISKRLGVDVNYFFDSVESPRLDYVDAVQSLIRQYIRQRDYDAIHNIIVKEKESPLFQNPLNKQFLMWHEGICVYYIHHNKEDALSKMYQAIELTKQSATFYKEREIEILNSIGIILYEEKEYEQALDTYQTALKSLNELPQTKDENIKIRILNALAKTLGDMSNYDESLIYSNRGIDLCISNESMYLFGELHYQAGESLIKLGKIEQGKEYMEKSMTIFTLQRNERFVKLVEKELEALFV</sequence>
<dbReference type="PANTHER" id="PTHR37038:SF14">
    <property type="entry name" value="TRANSCRIPTIONAL ACTIVATOR"/>
    <property type="match status" value="1"/>
</dbReference>
<dbReference type="SMART" id="SM00530">
    <property type="entry name" value="HTH_XRE"/>
    <property type="match status" value="1"/>
</dbReference>
<gene>
    <name evidence="1" type="ORF">BG04_4263</name>
</gene>
<dbReference type="KEGG" id="bmeg:BG04_4263"/>
<dbReference type="AlphaFoldDB" id="A0A0B6ATJ7"/>
<dbReference type="Pfam" id="PF01381">
    <property type="entry name" value="HTH_3"/>
    <property type="match status" value="1"/>
</dbReference>
<dbReference type="EMBL" id="CP009920">
    <property type="protein sequence ID" value="AJI24437.1"/>
    <property type="molecule type" value="Genomic_DNA"/>
</dbReference>
<dbReference type="Gene3D" id="1.25.40.10">
    <property type="entry name" value="Tetratricopeptide repeat domain"/>
    <property type="match status" value="1"/>
</dbReference>
<dbReference type="SUPFAM" id="SSF47413">
    <property type="entry name" value="lambda repressor-like DNA-binding domains"/>
    <property type="match status" value="1"/>
</dbReference>
<dbReference type="PROSITE" id="PS50943">
    <property type="entry name" value="HTH_CROC1"/>
    <property type="match status" value="1"/>
</dbReference>
<dbReference type="RefSeq" id="WP_014460489.1">
    <property type="nucleotide sequence ID" value="NZ_BCVB01000005.1"/>
</dbReference>
<evidence type="ECO:0000313" key="1">
    <source>
        <dbReference type="EMBL" id="AJI24437.1"/>
    </source>
</evidence>
<organism evidence="1 2">
    <name type="scientific">Priestia megaterium (strain ATCC 14581 / DSM 32 / CCUG 1817 / JCM 2506 / NBRC 15308 / NCIMB 9376 / NCTC 10342 / NRRL B-14308 / VKM B-512 / Ford 19)</name>
    <name type="common">Bacillus megaterium</name>
    <dbReference type="NCBI Taxonomy" id="1348623"/>
    <lineage>
        <taxon>Bacteria</taxon>
        <taxon>Bacillati</taxon>
        <taxon>Bacillota</taxon>
        <taxon>Bacilli</taxon>
        <taxon>Bacillales</taxon>
        <taxon>Bacillaceae</taxon>
        <taxon>Priestia</taxon>
    </lineage>
</organism>
<protein>
    <submittedName>
        <fullName evidence="1">Helix-turn-helix family protein</fullName>
    </submittedName>
</protein>
<name>A0A0B6ATJ7_PRIM2</name>
<dbReference type="InterPro" id="IPR053163">
    <property type="entry name" value="HTH-type_regulator_Rgg"/>
</dbReference>
<dbReference type="GO" id="GO:0003677">
    <property type="term" value="F:DNA binding"/>
    <property type="evidence" value="ECO:0007669"/>
    <property type="project" value="InterPro"/>
</dbReference>
<dbReference type="PROSITE" id="PS50005">
    <property type="entry name" value="TPR"/>
    <property type="match status" value="1"/>
</dbReference>
<accession>A0A0B6ATJ7</accession>
<dbReference type="InterPro" id="IPR011990">
    <property type="entry name" value="TPR-like_helical_dom_sf"/>
</dbReference>
<dbReference type="CDD" id="cd00093">
    <property type="entry name" value="HTH_XRE"/>
    <property type="match status" value="1"/>
</dbReference>
<dbReference type="InterPro" id="IPR041315">
    <property type="entry name" value="PlcR_TPR"/>
</dbReference>
<proteinExistence type="predicted"/>
<dbReference type="SUPFAM" id="SSF48452">
    <property type="entry name" value="TPR-like"/>
    <property type="match status" value="1"/>
</dbReference>